<evidence type="ECO:0000256" key="1">
    <source>
        <dbReference type="SAM" id="MobiDB-lite"/>
    </source>
</evidence>
<sequence length="193" mass="20255">MAAAAVLAAGCGLFYNGYGPMALMDRGSIRSAGEAKGQLDDTLQTAMGAVSPSLSYFGGVYVVERAPEHADGEPSLRSSVTASVSVRTKVAPAKVPVLLDRMKQVWGGECRPEVTTEAGAKRYTDLNCSGRGDTLFTLSVVSSPTVPTEQVLMSAEAFVVRYQPAGDYGASPVGPQLTGHEPGPDLDDPYWSH</sequence>
<dbReference type="AlphaFoldDB" id="A0A1E7N338"/>
<reference evidence="3 4" key="2">
    <citation type="submission" date="2014-07" db="EMBL/GenBank/DDBJ databases">
        <authorList>
            <person name="Zhang J.E."/>
            <person name="Yang H."/>
            <person name="Guo J."/>
            <person name="Deng Z."/>
            <person name="Luo H."/>
            <person name="Luo M."/>
            <person name="Zhao B."/>
        </authorList>
    </citation>
    <scope>NUCLEOTIDE SEQUENCE [LARGE SCALE GENOMIC DNA]</scope>
    <source>
        <strain evidence="3">ATCC 10762</strain>
        <strain evidence="4">ATCC 10762 / DSM 40127 / CCM 3239 / JCM 4008 / LMG 5968 / NBRC 12843 / NCIMB 8234 / A-377</strain>
    </source>
</reference>
<evidence type="ECO:0000313" key="4">
    <source>
        <dbReference type="Proteomes" id="UP000037395"/>
    </source>
</evidence>
<reference evidence="3" key="4">
    <citation type="submission" date="2016-08" db="EMBL/GenBank/DDBJ databases">
        <title>Sequencing, Assembly and Comparative Genomics of S. aureofaciens ATCC 10762.</title>
        <authorList>
            <person name="Gradnigo J.S."/>
            <person name="Johnson N."/>
            <person name="Somerville G.A."/>
        </authorList>
    </citation>
    <scope>NUCLEOTIDE SEQUENCE [LARGE SCALE GENOMIC DNA]</scope>
    <source>
        <strain evidence="3">ATCC 10762</strain>
    </source>
</reference>
<name>A0A1E7N338_KITAU</name>
<dbReference type="KEGG" id="kau:B6264_08290"/>
<feature type="compositionally biased region" description="Acidic residues" evidence="1">
    <location>
        <begin position="184"/>
        <end position="193"/>
    </location>
</feature>
<evidence type="ECO:0000313" key="3">
    <source>
        <dbReference type="EMBL" id="OEV35111.1"/>
    </source>
</evidence>
<organism evidence="3 4">
    <name type="scientific">Kitasatospora aureofaciens</name>
    <name type="common">Streptomyces aureofaciens</name>
    <dbReference type="NCBI Taxonomy" id="1894"/>
    <lineage>
        <taxon>Bacteria</taxon>
        <taxon>Bacillati</taxon>
        <taxon>Actinomycetota</taxon>
        <taxon>Actinomycetes</taxon>
        <taxon>Kitasatosporales</taxon>
        <taxon>Streptomycetaceae</taxon>
        <taxon>Kitasatospora</taxon>
    </lineage>
</organism>
<dbReference type="EMBL" id="JPRF03000039">
    <property type="protein sequence ID" value="OEV35111.1"/>
    <property type="molecule type" value="Genomic_DNA"/>
</dbReference>
<evidence type="ECO:0000313" key="2">
    <source>
        <dbReference type="EMBL" id="GGU76289.1"/>
    </source>
</evidence>
<comment type="caution">
    <text evidence="3">The sequence shown here is derived from an EMBL/GenBank/DDBJ whole genome shotgun (WGS) entry which is preliminary data.</text>
</comment>
<protein>
    <submittedName>
        <fullName evidence="3">Uncharacterized protein</fullName>
    </submittedName>
</protein>
<reference evidence="2" key="5">
    <citation type="submission" date="2020-09" db="EMBL/GenBank/DDBJ databases">
        <authorList>
            <person name="Sun Q."/>
            <person name="Ohkuma M."/>
        </authorList>
    </citation>
    <scope>NUCLEOTIDE SEQUENCE</scope>
    <source>
        <strain evidence="2">JCM 4434</strain>
    </source>
</reference>
<accession>A0A1E7N338</accession>
<reference evidence="4" key="3">
    <citation type="submission" date="2016-08" db="EMBL/GenBank/DDBJ databases">
        <title>Sequencing, assembly and comparative genomics of S. aureofaciens ATCC 10762.</title>
        <authorList>
            <person name="Gradnigo J.S."/>
            <person name="Johnson N."/>
            <person name="Somerville G.A."/>
        </authorList>
    </citation>
    <scope>NUCLEOTIDE SEQUENCE [LARGE SCALE GENOMIC DNA]</scope>
    <source>
        <strain evidence="4">ATCC 10762 / DSM 40127 / CCM 3239 / JCM 4008 / LMG 5968 / NBRC 12843 / NCIMB 8234 / A-377</strain>
    </source>
</reference>
<gene>
    <name evidence="2" type="ORF">GCM10010502_30020</name>
    <name evidence="3" type="ORF">HS99_0034200</name>
</gene>
<dbReference type="GeneID" id="97486085"/>
<keyword evidence="4" id="KW-1185">Reference proteome</keyword>
<feature type="region of interest" description="Disordered" evidence="1">
    <location>
        <begin position="170"/>
        <end position="193"/>
    </location>
</feature>
<proteinExistence type="predicted"/>
<dbReference type="Proteomes" id="UP000610124">
    <property type="component" value="Unassembled WGS sequence"/>
</dbReference>
<dbReference type="RefSeq" id="WP_030554289.1">
    <property type="nucleotide sequence ID" value="NZ_BMUB01000006.1"/>
</dbReference>
<dbReference type="Proteomes" id="UP000037395">
    <property type="component" value="Unassembled WGS sequence"/>
</dbReference>
<dbReference type="EMBL" id="BMUB01000006">
    <property type="protein sequence ID" value="GGU76289.1"/>
    <property type="molecule type" value="Genomic_DNA"/>
</dbReference>
<accession>A0A8H9LT67</accession>
<reference evidence="2" key="1">
    <citation type="journal article" date="2014" name="Int. J. Syst. Evol. Microbiol.">
        <title>Complete genome sequence of Corynebacterium casei LMG S-19264T (=DSM 44701T), isolated from a smear-ripened cheese.</title>
        <authorList>
            <consortium name="US DOE Joint Genome Institute (JGI-PGF)"/>
            <person name="Walter F."/>
            <person name="Albersmeier A."/>
            <person name="Kalinowski J."/>
            <person name="Ruckert C."/>
        </authorList>
    </citation>
    <scope>NUCLEOTIDE SEQUENCE</scope>
    <source>
        <strain evidence="2">JCM 4434</strain>
    </source>
</reference>